<reference evidence="1" key="2">
    <citation type="journal article" date="2023" name="IMA Fungus">
        <title>Comparative genomic study of the Penicillium genus elucidates a diverse pangenome and 15 lateral gene transfer events.</title>
        <authorList>
            <person name="Petersen C."/>
            <person name="Sorensen T."/>
            <person name="Nielsen M.R."/>
            <person name="Sondergaard T.E."/>
            <person name="Sorensen J.L."/>
            <person name="Fitzpatrick D.A."/>
            <person name="Frisvad J.C."/>
            <person name="Nielsen K.L."/>
        </authorList>
    </citation>
    <scope>NUCLEOTIDE SEQUENCE</scope>
    <source>
        <strain evidence="1">IBT 20477</strain>
    </source>
</reference>
<dbReference type="EMBL" id="JAPQKQ010000006">
    <property type="protein sequence ID" value="KAJ5192321.1"/>
    <property type="molecule type" value="Genomic_DNA"/>
</dbReference>
<reference evidence="1" key="1">
    <citation type="submission" date="2022-11" db="EMBL/GenBank/DDBJ databases">
        <authorList>
            <person name="Petersen C."/>
        </authorList>
    </citation>
    <scope>NUCLEOTIDE SEQUENCE</scope>
    <source>
        <strain evidence="1">IBT 20477</strain>
    </source>
</reference>
<dbReference type="Proteomes" id="UP001150942">
    <property type="component" value="Unassembled WGS sequence"/>
</dbReference>
<accession>A0A9W9JAH9</accession>
<protein>
    <submittedName>
        <fullName evidence="1">Uncharacterized protein</fullName>
    </submittedName>
</protein>
<gene>
    <name evidence="1" type="ORF">N7449_008463</name>
</gene>
<name>A0A9W9JAH9_9EURO</name>
<comment type="caution">
    <text evidence="1">The sequence shown here is derived from an EMBL/GenBank/DDBJ whole genome shotgun (WGS) entry which is preliminary data.</text>
</comment>
<proteinExistence type="predicted"/>
<evidence type="ECO:0000313" key="1">
    <source>
        <dbReference type="EMBL" id="KAJ5192321.1"/>
    </source>
</evidence>
<evidence type="ECO:0000313" key="2">
    <source>
        <dbReference type="Proteomes" id="UP001150942"/>
    </source>
</evidence>
<sequence>MVLRELNGPSGQISTGVKEHRVSRIKVSQRDGDIGSGIVDKGDVEVDKLVKRDRAVQERLYTVVHGEAGSIVVFN</sequence>
<keyword evidence="2" id="KW-1185">Reference proteome</keyword>
<dbReference type="AlphaFoldDB" id="A0A9W9JAH9"/>
<organism evidence="1 2">
    <name type="scientific">Penicillium cf. viridicatum</name>
    <dbReference type="NCBI Taxonomy" id="2972119"/>
    <lineage>
        <taxon>Eukaryota</taxon>
        <taxon>Fungi</taxon>
        <taxon>Dikarya</taxon>
        <taxon>Ascomycota</taxon>
        <taxon>Pezizomycotina</taxon>
        <taxon>Eurotiomycetes</taxon>
        <taxon>Eurotiomycetidae</taxon>
        <taxon>Eurotiales</taxon>
        <taxon>Aspergillaceae</taxon>
        <taxon>Penicillium</taxon>
    </lineage>
</organism>